<comment type="caution">
    <text evidence="7">The sequence shown here is derived from an EMBL/GenBank/DDBJ whole genome shotgun (WGS) entry which is preliminary data.</text>
</comment>
<evidence type="ECO:0000256" key="2">
    <source>
        <dbReference type="ARBA" id="ARBA00022475"/>
    </source>
</evidence>
<keyword evidence="8" id="KW-1185">Reference proteome</keyword>
<accession>A0A939QQG4</accession>
<dbReference type="Pfam" id="PF01810">
    <property type="entry name" value="LysE"/>
    <property type="match status" value="1"/>
</dbReference>
<comment type="subcellular location">
    <subcellularLocation>
        <location evidence="1">Cell membrane</location>
        <topology evidence="1">Multi-pass membrane protein</topology>
    </subcellularLocation>
</comment>
<dbReference type="PANTHER" id="PTHR30086">
    <property type="entry name" value="ARGININE EXPORTER PROTEIN ARGO"/>
    <property type="match status" value="1"/>
</dbReference>
<feature type="transmembrane region" description="Helical" evidence="6">
    <location>
        <begin position="181"/>
        <end position="200"/>
    </location>
</feature>
<feature type="transmembrane region" description="Helical" evidence="6">
    <location>
        <begin position="69"/>
        <end position="90"/>
    </location>
</feature>
<evidence type="ECO:0000256" key="6">
    <source>
        <dbReference type="SAM" id="Phobius"/>
    </source>
</evidence>
<feature type="transmembrane region" description="Helical" evidence="6">
    <location>
        <begin position="6"/>
        <end position="29"/>
    </location>
</feature>
<dbReference type="Proteomes" id="UP000680132">
    <property type="component" value="Unassembled WGS sequence"/>
</dbReference>
<feature type="transmembrane region" description="Helical" evidence="6">
    <location>
        <begin position="41"/>
        <end position="63"/>
    </location>
</feature>
<gene>
    <name evidence="7" type="ORF">J5V96_08690</name>
</gene>
<protein>
    <submittedName>
        <fullName evidence="7">LysE family translocator</fullName>
    </submittedName>
</protein>
<feature type="transmembrane region" description="Helical" evidence="6">
    <location>
        <begin position="147"/>
        <end position="169"/>
    </location>
</feature>
<dbReference type="PANTHER" id="PTHR30086:SF20">
    <property type="entry name" value="ARGININE EXPORTER PROTEIN ARGO-RELATED"/>
    <property type="match status" value="1"/>
</dbReference>
<feature type="transmembrane region" description="Helical" evidence="6">
    <location>
        <begin position="111"/>
        <end position="135"/>
    </location>
</feature>
<evidence type="ECO:0000256" key="1">
    <source>
        <dbReference type="ARBA" id="ARBA00004651"/>
    </source>
</evidence>
<keyword evidence="3 6" id="KW-0812">Transmembrane</keyword>
<name>A0A939QQG4_9MICO</name>
<dbReference type="RefSeq" id="WP_208502833.1">
    <property type="nucleotide sequence ID" value="NZ_JAGFOA010000003.1"/>
</dbReference>
<dbReference type="AlphaFoldDB" id="A0A939QQG4"/>
<proteinExistence type="predicted"/>
<keyword evidence="4 6" id="KW-1133">Transmembrane helix</keyword>
<keyword evidence="5 6" id="KW-0472">Membrane</keyword>
<evidence type="ECO:0000256" key="4">
    <source>
        <dbReference type="ARBA" id="ARBA00022989"/>
    </source>
</evidence>
<reference evidence="7" key="1">
    <citation type="submission" date="2021-03" db="EMBL/GenBank/DDBJ databases">
        <title>Microbacterium sp. nov., a novel actinobacterium isolated from cow dung.</title>
        <authorList>
            <person name="Zhang L."/>
        </authorList>
    </citation>
    <scope>NUCLEOTIDE SEQUENCE</scope>
    <source>
        <strain evidence="7">NEAU-LLB</strain>
    </source>
</reference>
<dbReference type="GO" id="GO:0015171">
    <property type="term" value="F:amino acid transmembrane transporter activity"/>
    <property type="evidence" value="ECO:0007669"/>
    <property type="project" value="TreeGrafter"/>
</dbReference>
<evidence type="ECO:0000256" key="5">
    <source>
        <dbReference type="ARBA" id="ARBA00023136"/>
    </source>
</evidence>
<dbReference type="EMBL" id="JAGFOA010000003">
    <property type="protein sequence ID" value="MBO3663591.1"/>
    <property type="molecule type" value="Genomic_DNA"/>
</dbReference>
<dbReference type="InterPro" id="IPR001123">
    <property type="entry name" value="LeuE-type"/>
</dbReference>
<evidence type="ECO:0000256" key="3">
    <source>
        <dbReference type="ARBA" id="ARBA00022692"/>
    </source>
</evidence>
<evidence type="ECO:0000313" key="7">
    <source>
        <dbReference type="EMBL" id="MBO3663591.1"/>
    </source>
</evidence>
<sequence>MDASLLLQFWGIALALTVTPGADWAYAIAAGIRSRSAVPSIAGIVAGYAAVIAAVAVGVGAVVAQVPMVLTVLTLAGGAYLVFLGLSALLARVDAPVASDRSLGGTALAQFARGAGVSGINPKGLLLLLALLPQFTSADGWPPSAQMLVLGGLHLLDCVVVYSLVALLARRILSSRPRASAVVTRVSGALMILIGSTLLIERLIEGL</sequence>
<keyword evidence="2" id="KW-1003">Cell membrane</keyword>
<organism evidence="7 8">
    <name type="scientific">Microbacterium stercoris</name>
    <dbReference type="NCBI Taxonomy" id="2820289"/>
    <lineage>
        <taxon>Bacteria</taxon>
        <taxon>Bacillati</taxon>
        <taxon>Actinomycetota</taxon>
        <taxon>Actinomycetes</taxon>
        <taxon>Micrococcales</taxon>
        <taxon>Microbacteriaceae</taxon>
        <taxon>Microbacterium</taxon>
    </lineage>
</organism>
<evidence type="ECO:0000313" key="8">
    <source>
        <dbReference type="Proteomes" id="UP000680132"/>
    </source>
</evidence>
<dbReference type="GO" id="GO:0005886">
    <property type="term" value="C:plasma membrane"/>
    <property type="evidence" value="ECO:0007669"/>
    <property type="project" value="UniProtKB-SubCell"/>
</dbReference>